<name>A0A922L4A3_DERFA</name>
<gene>
    <name evidence="1" type="ORF">DERF_008024</name>
</gene>
<dbReference type="AlphaFoldDB" id="A0A922L4A3"/>
<dbReference type="EMBL" id="ASGP02000003">
    <property type="protein sequence ID" value="KAH9517346.1"/>
    <property type="molecule type" value="Genomic_DNA"/>
</dbReference>
<proteinExistence type="predicted"/>
<sequence length="68" mass="8050">MDKLIEQSEQKKIHFISKSKFSFEKKKINVKVQKPLSQTNIRRPKVKGSVEKMYIFLSEYLMLTSKEG</sequence>
<reference evidence="1" key="1">
    <citation type="submission" date="2013-05" db="EMBL/GenBank/DDBJ databases">
        <authorList>
            <person name="Yim A.K.Y."/>
            <person name="Chan T.F."/>
            <person name="Ji K.M."/>
            <person name="Liu X.Y."/>
            <person name="Zhou J.W."/>
            <person name="Li R.Q."/>
            <person name="Yang K.Y."/>
            <person name="Li J."/>
            <person name="Li M."/>
            <person name="Law P.T.W."/>
            <person name="Wu Y.L."/>
            <person name="Cai Z.L."/>
            <person name="Qin H."/>
            <person name="Bao Y."/>
            <person name="Leung R.K.K."/>
            <person name="Ng P.K.S."/>
            <person name="Zou J."/>
            <person name="Zhong X.J."/>
            <person name="Ran P.X."/>
            <person name="Zhong N.S."/>
            <person name="Liu Z.G."/>
            <person name="Tsui S.K.W."/>
        </authorList>
    </citation>
    <scope>NUCLEOTIDE SEQUENCE</scope>
    <source>
        <strain evidence="1">Derf</strain>
        <tissue evidence="1">Whole organism</tissue>
    </source>
</reference>
<comment type="caution">
    <text evidence="1">The sequence shown here is derived from an EMBL/GenBank/DDBJ whole genome shotgun (WGS) entry which is preliminary data.</text>
</comment>
<evidence type="ECO:0000313" key="1">
    <source>
        <dbReference type="EMBL" id="KAH9517346.1"/>
    </source>
</evidence>
<organism evidence="1 2">
    <name type="scientific">Dermatophagoides farinae</name>
    <name type="common">American house dust mite</name>
    <dbReference type="NCBI Taxonomy" id="6954"/>
    <lineage>
        <taxon>Eukaryota</taxon>
        <taxon>Metazoa</taxon>
        <taxon>Ecdysozoa</taxon>
        <taxon>Arthropoda</taxon>
        <taxon>Chelicerata</taxon>
        <taxon>Arachnida</taxon>
        <taxon>Acari</taxon>
        <taxon>Acariformes</taxon>
        <taxon>Sarcoptiformes</taxon>
        <taxon>Astigmata</taxon>
        <taxon>Psoroptidia</taxon>
        <taxon>Analgoidea</taxon>
        <taxon>Pyroglyphidae</taxon>
        <taxon>Dermatophagoidinae</taxon>
        <taxon>Dermatophagoides</taxon>
    </lineage>
</organism>
<dbReference type="Proteomes" id="UP000790347">
    <property type="component" value="Unassembled WGS sequence"/>
</dbReference>
<accession>A0A922L4A3</accession>
<reference evidence="1" key="2">
    <citation type="journal article" date="2022" name="Res Sq">
        <title>Comparative Genomics Reveals Insights into the Divergent Evolution of Astigmatic Mites and Household Pest Adaptations.</title>
        <authorList>
            <person name="Xiong Q."/>
            <person name="Wan A.T.-Y."/>
            <person name="Liu X.-Y."/>
            <person name="Fung C.S.-H."/>
            <person name="Xiao X."/>
            <person name="Malainual N."/>
            <person name="Hou J."/>
            <person name="Wang L."/>
            <person name="Wang M."/>
            <person name="Yang K."/>
            <person name="Cui Y."/>
            <person name="Leung E."/>
            <person name="Nong W."/>
            <person name="Shin S.-K."/>
            <person name="Au S."/>
            <person name="Jeong K.Y."/>
            <person name="Chew F.T."/>
            <person name="Hui J."/>
            <person name="Leung T.F."/>
            <person name="Tungtrongchitr A."/>
            <person name="Zhong N."/>
            <person name="Liu Z."/>
            <person name="Tsui S."/>
        </authorList>
    </citation>
    <scope>NUCLEOTIDE SEQUENCE</scope>
    <source>
        <strain evidence="1">Derf</strain>
        <tissue evidence="1">Whole organism</tissue>
    </source>
</reference>
<evidence type="ECO:0000313" key="2">
    <source>
        <dbReference type="Proteomes" id="UP000790347"/>
    </source>
</evidence>
<keyword evidence="2" id="KW-1185">Reference proteome</keyword>
<protein>
    <submittedName>
        <fullName evidence="1">Uncharacterized protein</fullName>
    </submittedName>
</protein>